<keyword evidence="1" id="KW-0472">Membrane</keyword>
<evidence type="ECO:0000313" key="2">
    <source>
        <dbReference type="EMBL" id="MQM20385.1"/>
    </source>
</evidence>
<reference evidence="2" key="1">
    <citation type="submission" date="2017-07" db="EMBL/GenBank/DDBJ databases">
        <title>Taro Niue Genome Assembly and Annotation.</title>
        <authorList>
            <person name="Atibalentja N."/>
            <person name="Keating K."/>
            <person name="Fields C.J."/>
        </authorList>
    </citation>
    <scope>NUCLEOTIDE SEQUENCE</scope>
    <source>
        <strain evidence="2">Niue_2</strain>
        <tissue evidence="2">Leaf</tissue>
    </source>
</reference>
<dbReference type="AlphaFoldDB" id="A0A843XMY6"/>
<dbReference type="Proteomes" id="UP000652761">
    <property type="component" value="Unassembled WGS sequence"/>
</dbReference>
<keyword evidence="1" id="KW-1133">Transmembrane helix</keyword>
<evidence type="ECO:0000256" key="1">
    <source>
        <dbReference type="SAM" id="Phobius"/>
    </source>
</evidence>
<sequence length="59" mass="6641">MYNLNFALIPITVMILLILVQYRSLHNTSYSSHSESLLTISSEEVQTPAPVCQSKNESK</sequence>
<evidence type="ECO:0000313" key="3">
    <source>
        <dbReference type="Proteomes" id="UP000652761"/>
    </source>
</evidence>
<name>A0A843XMY6_COLES</name>
<dbReference type="EMBL" id="NMUH01009777">
    <property type="protein sequence ID" value="MQM20385.1"/>
    <property type="molecule type" value="Genomic_DNA"/>
</dbReference>
<organism evidence="2 3">
    <name type="scientific">Colocasia esculenta</name>
    <name type="common">Wild taro</name>
    <name type="synonym">Arum esculentum</name>
    <dbReference type="NCBI Taxonomy" id="4460"/>
    <lineage>
        <taxon>Eukaryota</taxon>
        <taxon>Viridiplantae</taxon>
        <taxon>Streptophyta</taxon>
        <taxon>Embryophyta</taxon>
        <taxon>Tracheophyta</taxon>
        <taxon>Spermatophyta</taxon>
        <taxon>Magnoliopsida</taxon>
        <taxon>Liliopsida</taxon>
        <taxon>Araceae</taxon>
        <taxon>Aroideae</taxon>
        <taxon>Colocasieae</taxon>
        <taxon>Colocasia</taxon>
    </lineage>
</organism>
<feature type="transmembrane region" description="Helical" evidence="1">
    <location>
        <begin position="6"/>
        <end position="25"/>
    </location>
</feature>
<proteinExistence type="predicted"/>
<comment type="caution">
    <text evidence="2">The sequence shown here is derived from an EMBL/GenBank/DDBJ whole genome shotgun (WGS) entry which is preliminary data.</text>
</comment>
<protein>
    <submittedName>
        <fullName evidence="2">Uncharacterized protein</fullName>
    </submittedName>
</protein>
<keyword evidence="3" id="KW-1185">Reference proteome</keyword>
<keyword evidence="1" id="KW-0812">Transmembrane</keyword>
<gene>
    <name evidence="2" type="ORF">Taro_053404</name>
</gene>
<accession>A0A843XMY6</accession>